<reference evidence="2 3" key="1">
    <citation type="submission" date="2019-10" db="EMBL/GenBank/DDBJ databases">
        <title>Description of Paenibacillus terricola sp. nov.</title>
        <authorList>
            <person name="Carlier A."/>
            <person name="Qi S."/>
        </authorList>
    </citation>
    <scope>NUCLEOTIDE SEQUENCE [LARGE SCALE GENOMIC DNA]</scope>
    <source>
        <strain evidence="2 3">LMG 31459</strain>
    </source>
</reference>
<dbReference type="Gene3D" id="3.40.630.30">
    <property type="match status" value="1"/>
</dbReference>
<feature type="domain" description="N-acetyltransferase" evidence="1">
    <location>
        <begin position="7"/>
        <end position="167"/>
    </location>
</feature>
<dbReference type="NCBIfam" id="TIGR03585">
    <property type="entry name" value="PseH"/>
    <property type="match status" value="1"/>
</dbReference>
<comment type="caution">
    <text evidence="2">The sequence shown here is derived from an EMBL/GenBank/DDBJ whole genome shotgun (WGS) entry which is preliminary data.</text>
</comment>
<dbReference type="PANTHER" id="PTHR43415">
    <property type="entry name" value="SPERMIDINE N(1)-ACETYLTRANSFERASE"/>
    <property type="match status" value="1"/>
</dbReference>
<dbReference type="EMBL" id="WHOB01000097">
    <property type="protein sequence ID" value="NOU84056.1"/>
    <property type="molecule type" value="Genomic_DNA"/>
</dbReference>
<dbReference type="RefSeq" id="WP_171721037.1">
    <property type="nucleotide sequence ID" value="NZ_WHOB01000097.1"/>
</dbReference>
<dbReference type="Proteomes" id="UP000596857">
    <property type="component" value="Unassembled WGS sequence"/>
</dbReference>
<accession>A0ABX1YT25</accession>
<dbReference type="Pfam" id="PF13302">
    <property type="entry name" value="Acetyltransf_3"/>
    <property type="match status" value="1"/>
</dbReference>
<protein>
    <submittedName>
        <fullName evidence="2">UDP-4-amino-4, 6-dideoxy-N-acetyl-beta-L-altrosamine N-acetyltransferase</fullName>
        <ecNumber evidence="2">2.3.1.202</ecNumber>
    </submittedName>
</protein>
<organism evidence="2 3">
    <name type="scientific">Paenibacillus phytohabitans</name>
    <dbReference type="NCBI Taxonomy" id="2654978"/>
    <lineage>
        <taxon>Bacteria</taxon>
        <taxon>Bacillati</taxon>
        <taxon>Bacillota</taxon>
        <taxon>Bacilli</taxon>
        <taxon>Bacillales</taxon>
        <taxon>Paenibacillaceae</taxon>
        <taxon>Paenibacillus</taxon>
    </lineage>
</organism>
<dbReference type="GO" id="GO:0016746">
    <property type="term" value="F:acyltransferase activity"/>
    <property type="evidence" value="ECO:0007669"/>
    <property type="project" value="UniProtKB-KW"/>
</dbReference>
<name>A0ABX1YT25_9BACL</name>
<dbReference type="InterPro" id="IPR016181">
    <property type="entry name" value="Acyl_CoA_acyltransferase"/>
</dbReference>
<sequence length="190" mass="22137">MADINDYKLENLGQEHKSLVLEWRNAGHIRPFMNHAEPIPLEEHYRWLNSAEKDASKLVKLCFYQEQPIGLVQFSHINLTNQTCEWGLYIGDQASPRGSGKIMGILALDLIFKERQMRKVSAQILDFNQKSLSYHRRLGFVEEGRLCKQILRNQQYTDVVLMAIFREQWEKHSEVLKEEAAGANEGNHDR</sequence>
<keyword evidence="2" id="KW-0012">Acyltransferase</keyword>
<keyword evidence="3" id="KW-1185">Reference proteome</keyword>
<dbReference type="InterPro" id="IPR000182">
    <property type="entry name" value="GNAT_dom"/>
</dbReference>
<evidence type="ECO:0000313" key="3">
    <source>
        <dbReference type="Proteomes" id="UP000596857"/>
    </source>
</evidence>
<dbReference type="PROSITE" id="PS51186">
    <property type="entry name" value="GNAT"/>
    <property type="match status" value="1"/>
</dbReference>
<dbReference type="PANTHER" id="PTHR43415:SF3">
    <property type="entry name" value="GNAT-FAMILY ACETYLTRANSFERASE"/>
    <property type="match status" value="1"/>
</dbReference>
<dbReference type="EC" id="2.3.1.202" evidence="2"/>
<proteinExistence type="predicted"/>
<evidence type="ECO:0000259" key="1">
    <source>
        <dbReference type="PROSITE" id="PS51186"/>
    </source>
</evidence>
<keyword evidence="2" id="KW-0808">Transferase</keyword>
<gene>
    <name evidence="2" type="primary">pseH</name>
    <name evidence="2" type="ORF">GC101_34940</name>
</gene>
<dbReference type="SUPFAM" id="SSF55729">
    <property type="entry name" value="Acyl-CoA N-acyltransferases (Nat)"/>
    <property type="match status" value="1"/>
</dbReference>
<evidence type="ECO:0000313" key="2">
    <source>
        <dbReference type="EMBL" id="NOU84056.1"/>
    </source>
</evidence>
<dbReference type="InterPro" id="IPR020036">
    <property type="entry name" value="PseH"/>
</dbReference>